<protein>
    <submittedName>
        <fullName evidence="1">Uncharacterized protein</fullName>
    </submittedName>
</protein>
<proteinExistence type="predicted"/>
<comment type="caution">
    <text evidence="1">The sequence shown here is derived from an EMBL/GenBank/DDBJ whole genome shotgun (WGS) entry which is preliminary data.</text>
</comment>
<evidence type="ECO:0000313" key="1">
    <source>
        <dbReference type="EMBL" id="TCO19452.1"/>
    </source>
</evidence>
<organism evidence="1 2">
    <name type="scientific">Kribbella orskensis</name>
    <dbReference type="NCBI Taxonomy" id="2512216"/>
    <lineage>
        <taxon>Bacteria</taxon>
        <taxon>Bacillati</taxon>
        <taxon>Actinomycetota</taxon>
        <taxon>Actinomycetes</taxon>
        <taxon>Propionibacteriales</taxon>
        <taxon>Kribbellaceae</taxon>
        <taxon>Kribbella</taxon>
    </lineage>
</organism>
<keyword evidence="2" id="KW-1185">Reference proteome</keyword>
<dbReference type="EMBL" id="SLWM01000010">
    <property type="protein sequence ID" value="TCO19452.1"/>
    <property type="molecule type" value="Genomic_DNA"/>
</dbReference>
<gene>
    <name evidence="1" type="ORF">EV644_110100</name>
</gene>
<name>A0ABY2BGJ2_9ACTN</name>
<evidence type="ECO:0000313" key="2">
    <source>
        <dbReference type="Proteomes" id="UP000295818"/>
    </source>
</evidence>
<reference evidence="1 2" key="1">
    <citation type="journal article" date="2015" name="Stand. Genomic Sci.">
        <title>Genomic Encyclopedia of Bacterial and Archaeal Type Strains, Phase III: the genomes of soil and plant-associated and newly described type strains.</title>
        <authorList>
            <person name="Whitman W.B."/>
            <person name="Woyke T."/>
            <person name="Klenk H.P."/>
            <person name="Zhou Y."/>
            <person name="Lilburn T.G."/>
            <person name="Beck B.J."/>
            <person name="De Vos P."/>
            <person name="Vandamme P."/>
            <person name="Eisen J.A."/>
            <person name="Garrity G."/>
            <person name="Hugenholtz P."/>
            <person name="Kyrpides N.C."/>
        </authorList>
    </citation>
    <scope>NUCLEOTIDE SEQUENCE [LARGE SCALE GENOMIC DNA]</scope>
    <source>
        <strain evidence="1 2">VKM Ac-2538</strain>
    </source>
</reference>
<dbReference type="Proteomes" id="UP000295818">
    <property type="component" value="Unassembled WGS sequence"/>
</dbReference>
<sequence>MKVTPYRTELPVDEAADAIDMARDDFRSYVAAGEIPFRSTQYVDWVLLADAIELKKRLKAQSGAALDELLSEPLWDDDGTDGSRSDG</sequence>
<accession>A0ABY2BGJ2</accession>